<evidence type="ECO:0000313" key="2">
    <source>
        <dbReference type="EMBL" id="QEZ47172.1"/>
    </source>
</evidence>
<protein>
    <submittedName>
        <fullName evidence="2">Uncharacterized protein</fullName>
    </submittedName>
</protein>
<keyword evidence="1" id="KW-0472">Membrane</keyword>
<dbReference type="Pfam" id="PF25612">
    <property type="entry name" value="DUF7940"/>
    <property type="match status" value="1"/>
</dbReference>
<accession>A0A5P3VP63</accession>
<feature type="transmembrane region" description="Helical" evidence="1">
    <location>
        <begin position="34"/>
        <end position="53"/>
    </location>
</feature>
<reference evidence="2 3" key="1">
    <citation type="submission" date="2018-09" db="EMBL/GenBank/DDBJ databases">
        <title>Complete genome sequence of Cupriavidus oxalaticus T2, a bacterium capable of phenol tolerance and degradation.</title>
        <authorList>
            <person name="Yan J."/>
        </authorList>
    </citation>
    <scope>NUCLEOTIDE SEQUENCE [LARGE SCALE GENOMIC DNA]</scope>
    <source>
        <strain evidence="2 3">T2</strain>
    </source>
</reference>
<keyword evidence="1" id="KW-1133">Transmembrane helix</keyword>
<sequence length="65" mass="7017">MASAFAAVTAFGPTIIDAWNFLPSDMKDALPEGTARWVSTIAFLLILVVRYTAMRPDVEKDDGAA</sequence>
<dbReference type="EMBL" id="CP032519">
    <property type="protein sequence ID" value="QEZ47172.1"/>
    <property type="molecule type" value="Genomic_DNA"/>
</dbReference>
<evidence type="ECO:0000313" key="3">
    <source>
        <dbReference type="Proteomes" id="UP000325743"/>
    </source>
</evidence>
<gene>
    <name evidence="2" type="ORF">D2917_23765</name>
</gene>
<dbReference type="InterPro" id="IPR057700">
    <property type="entry name" value="DUF7940"/>
</dbReference>
<organism evidence="2 3">
    <name type="scientific">Cupriavidus oxalaticus</name>
    <dbReference type="NCBI Taxonomy" id="96344"/>
    <lineage>
        <taxon>Bacteria</taxon>
        <taxon>Pseudomonadati</taxon>
        <taxon>Pseudomonadota</taxon>
        <taxon>Betaproteobacteria</taxon>
        <taxon>Burkholderiales</taxon>
        <taxon>Burkholderiaceae</taxon>
        <taxon>Cupriavidus</taxon>
    </lineage>
</organism>
<name>A0A5P3VP63_9BURK</name>
<dbReference type="AlphaFoldDB" id="A0A5P3VP63"/>
<evidence type="ECO:0000256" key="1">
    <source>
        <dbReference type="SAM" id="Phobius"/>
    </source>
</evidence>
<proteinExistence type="predicted"/>
<keyword evidence="1" id="KW-0812">Transmembrane</keyword>
<dbReference type="Proteomes" id="UP000325743">
    <property type="component" value="Chromosome 2"/>
</dbReference>